<feature type="region of interest" description="Disordered" evidence="1">
    <location>
        <begin position="653"/>
        <end position="676"/>
    </location>
</feature>
<feature type="compositionally biased region" description="Polar residues" evidence="1">
    <location>
        <begin position="62"/>
        <end position="80"/>
    </location>
</feature>
<gene>
    <name evidence="2" type="primary">AVEN_77924_1</name>
    <name evidence="2" type="ORF">NPIL_122071</name>
</gene>
<protein>
    <submittedName>
        <fullName evidence="2">AAA_11 domain-containing protein</fullName>
    </submittedName>
</protein>
<reference evidence="2" key="1">
    <citation type="submission" date="2020-08" db="EMBL/GenBank/DDBJ databases">
        <title>Multicomponent nature underlies the extraordinary mechanical properties of spider dragline silk.</title>
        <authorList>
            <person name="Kono N."/>
            <person name="Nakamura H."/>
            <person name="Mori M."/>
            <person name="Yoshida Y."/>
            <person name="Ohtoshi R."/>
            <person name="Malay A.D."/>
            <person name="Moran D.A.P."/>
            <person name="Tomita M."/>
            <person name="Numata K."/>
            <person name="Arakawa K."/>
        </authorList>
    </citation>
    <scope>NUCLEOTIDE SEQUENCE</scope>
</reference>
<sequence length="2780" mass="309867">MSKNINYQNLSIKKEIEDPCETIVQPPIPLPTTIFSNEFNINEKEFNSGVNSSLMMGVNNPTHYSQTESPQQAFTSTTRSKPALKKRKTTRKRYVYSKPKKKNKKKKEAEKVLNTLNILNLQYLSEKRSNDNHSDCSSDTIILDDVNEEISGQYSSNELPNILCKTEELEPELGKLLISADMLTDATHEASTVSSKISNSKGRNKSSKMKNNPTEYEALQCKDSDVPLLFSIKREHEEISEPPILYPVTKEVVHTFSDNEKVEMAAFPSASEPLNEAVQPVTKKQKTKTTKRNNKKQAASKSKPNKILNENLTSDDFFSMKDKDFFSDQSFSKSNLLQNAVEKSKRKKPATKRKAPKKTVQTSAPLNNESVFEQWNNVNCLTNTSFTVNVAEKPKRKKSAPNRKTKKDSIEPKISFELEETSECNGLLSVKRAKKSAPRKKATRASTKKKEKKSTIIDSKKESDAAICVKKEVIDPSHSENSLKLAKSNAAECKVNASKVISSEIVNTDSLAIVSMSFEEENIKKESNDTLTFLLSVPDKSTETISDIDSSKSVMKKYVKKKSKASFCKSDTNLDNISSIPIDYIVSGSKLRSKTVTKPLPEPWQDSVASDSKLRSRIVTRSSRNLNALKIRKENESAPNRIVSIKTNISNNLPPRIMDKDKSSNDSDVMRPANHSSDTSVQEYSAISNVHFQNSFVDSRKNMHYPRIVIKKEPQDLTESTKTSLDSILSPIHFSNDSDKEKKSCDDLIISDPTPNLCNTSIPCNLNCNKLTQNPKIMARTHDEEIPQVKHSMKTYANTEESHNSILSINTPNAVSDCQSFDNSVPSSQSKICESYNVFLSRIKKEPKEAEKNVTVVENSCTKKSNCVESEKYVFNKDSLTTSITNEISEENTHKKALLLQSNYNVSNLKTASANLDMNTLSINESLQSDKCNQEMPRLEPFIANVDKNYSVPFTSIDNVVSNIHASDNSAHTQLKTCKTAFDSFLNVTIKNEPEEAVEKYSYAGNSNSVVSIHSLDQQEYEKTASKRNSTNCLTGKIDNCKHNEILEESSSSFTSCNISNLKLKSSTLDTHELVRNKSSQSNSAALQMPQFAVSSRKAVANTNESCSVTVANATATPVCSRTPDNFEQIQLKTSKSSSDTFLKVQIKEEPKDFTDEIIANVRDERSSIEVQLCNELREENFCISQESSVLNSIDSYVNKSVQKVTEDKVDVPFSIRKSLEIPNVNSVLPALSIKQDICSDSENMTTTSVYQSAIIGEMDRNPSLVNVSYSAKSVSQSLTNQKTLQTVENNNYIASSVVTSHHENVVLDKFSKNPSSVNIDCSPGLIGQSSDHGNKLQTVENSNISIMTSHNKSTVYGRTDQNLYPVDKVFSSDNMDQVLIPERMPQTIEKSSLITSSAIVAHQESTINTSKDMNILPVDLDCSSDLSNKNFTNEKNSLFSSTTFDVEAAMFCENTHQSSIDFSEEHSDQCTDFPTSSNEKNNALSALSKETETELKYNHNSLKSDSSSCLSPKSGSNLSDNLMLNFRESSSNYTCVSHDKVIIESVENLVDFSEIPDKNSTPEKHLNDKHVDVHHSFIDEDQNSLDSKLLDMSDVSDSSGSDDELSDEEVEEFLDRVSNFISCFDDLLKLSDEDENEESVKYIEKCFDYISQAVIDTIGSNEESDSEHSLVTERITSELVTLSDIDSCSINDSTSFDMNEITVEGEDEENTCTQNETFERINSRPVRPSNIDSVSVVMNEITSEKPVTSSNIDPCNVIEPVSVANNSGEESTCSQTARLERITSSPVTLSDTGPCNVIDSVSIDINKIISEEDLEKNAPSGIAAVEKIISTPITPISTDFCNVIEPVSVVINKMNSEELNTCNEAITFERIISRPVTSTHADPCNVLDSEKNICSQTTAFETTTISSVLNEISSPEEIEENICNQITISEGISGPVSAKDSYLCNVTNSVLPELEIMDDSMDSVQTEASSVSSFNLNQNDGKFDILFNFQKNLKKFFKHPYPGESCFKLTQQTKSELKYSRLHNIYQHICVKEMAEKLKIAAEAEGNSKYKVGDTVTFESYPLTKEEIECYYKLVVMSPSISLMSKCNSAVAVGPYTKSEINSANACDVTYRPISLNLVSSPLNLVSNPLNLLSNQAFQHDQLLKESSFENDNKESNEIPDHSSLLPGHSSLLPDHSSLLPDHSSLLQNIENDTQRTVSNDVSFDATSNLRLLLESLKGRILHLNEGKSIKDPTSQDHCKTFDECTLISRTEIHKNSHLNILTTNDTINIVKENEIILDLVEVSENSSSSNIPTVNNKMLNINDQNISSQLQNALIDISNSSKDKQTDTIQNVGTVNKSYLKSQNTEIEPSVFENSIDPYFGNQLVSNLSLKSIHLKQQLPFSDSVVEQEENVQVEECSSQLPNLLCNQYENILMPQNLENTSEPKSSHFIQLPVLNSHNEESCFEKAKDVQVCTMDHNISAQSSKSEGSCSSVKETAIFPNPILNKVDVPVTDLLKILQTANNLPISDHEGLPFASLNFKETRDYDHSVLSQNSFQDNISYDQDCLHNAKYLNRSNYGGDYQPLLKIPVVRDYGHKSAEDLDFDHSPVTFKEKDQISVQTIDKLSNDVCSPKSINIPNNNLNNECVDSNSELHIRSTCDGQDLKIFSNNLEEIESSNKKENEQHVPQYKSRWEKIMERKSLETSSQTKFSNHLLKDCFPVKLSKNKLKLKKPIAHVQPCSQSLTKDSLKLKEFPSLSNLPLHTKSIKANSPLHTKSVKADPPLHTKTAKADPPLHTKS</sequence>
<keyword evidence="3" id="KW-1185">Reference proteome</keyword>
<feature type="region of interest" description="Disordered" evidence="1">
    <location>
        <begin position="432"/>
        <end position="456"/>
    </location>
</feature>
<evidence type="ECO:0000313" key="3">
    <source>
        <dbReference type="Proteomes" id="UP000887013"/>
    </source>
</evidence>
<feature type="compositionally biased region" description="Polar residues" evidence="1">
    <location>
        <begin position="189"/>
        <end position="201"/>
    </location>
</feature>
<organism evidence="2 3">
    <name type="scientific">Nephila pilipes</name>
    <name type="common">Giant wood spider</name>
    <name type="synonym">Nephila maculata</name>
    <dbReference type="NCBI Taxonomy" id="299642"/>
    <lineage>
        <taxon>Eukaryota</taxon>
        <taxon>Metazoa</taxon>
        <taxon>Ecdysozoa</taxon>
        <taxon>Arthropoda</taxon>
        <taxon>Chelicerata</taxon>
        <taxon>Arachnida</taxon>
        <taxon>Araneae</taxon>
        <taxon>Araneomorphae</taxon>
        <taxon>Entelegynae</taxon>
        <taxon>Araneoidea</taxon>
        <taxon>Nephilidae</taxon>
        <taxon>Nephila</taxon>
    </lineage>
</organism>
<feature type="compositionally biased region" description="Basic residues" evidence="1">
    <location>
        <begin position="344"/>
        <end position="357"/>
    </location>
</feature>
<name>A0A8X6MW09_NEPPI</name>
<feature type="region of interest" description="Disordered" evidence="1">
    <location>
        <begin position="62"/>
        <end position="92"/>
    </location>
</feature>
<feature type="non-terminal residue" evidence="2">
    <location>
        <position position="2780"/>
    </location>
</feature>
<feature type="region of interest" description="Disordered" evidence="1">
    <location>
        <begin position="337"/>
        <end position="363"/>
    </location>
</feature>
<feature type="region of interest" description="Disordered" evidence="1">
    <location>
        <begin position="2741"/>
        <end position="2780"/>
    </location>
</feature>
<evidence type="ECO:0000313" key="2">
    <source>
        <dbReference type="EMBL" id="GFS80433.1"/>
    </source>
</evidence>
<dbReference type="Proteomes" id="UP000887013">
    <property type="component" value="Unassembled WGS sequence"/>
</dbReference>
<dbReference type="OrthoDB" id="6463604at2759"/>
<comment type="caution">
    <text evidence="2">The sequence shown here is derived from an EMBL/GenBank/DDBJ whole genome shotgun (WGS) entry which is preliminary data.</text>
</comment>
<accession>A0A8X6MW09</accession>
<feature type="compositionally biased region" description="Basic and acidic residues" evidence="1">
    <location>
        <begin position="657"/>
        <end position="669"/>
    </location>
</feature>
<feature type="compositionally biased region" description="Polar residues" evidence="1">
    <location>
        <begin position="2741"/>
        <end position="2755"/>
    </location>
</feature>
<evidence type="ECO:0000256" key="1">
    <source>
        <dbReference type="SAM" id="MobiDB-lite"/>
    </source>
</evidence>
<feature type="compositionally biased region" description="Basic and acidic residues" evidence="1">
    <location>
        <begin position="2759"/>
        <end position="2780"/>
    </location>
</feature>
<feature type="region of interest" description="Disordered" evidence="1">
    <location>
        <begin position="189"/>
        <end position="212"/>
    </location>
</feature>
<feature type="compositionally biased region" description="Basic residues" evidence="1">
    <location>
        <begin position="283"/>
        <end position="295"/>
    </location>
</feature>
<feature type="region of interest" description="Disordered" evidence="1">
    <location>
        <begin position="267"/>
        <end position="308"/>
    </location>
</feature>
<feature type="compositionally biased region" description="Basic residues" evidence="1">
    <location>
        <begin position="82"/>
        <end position="92"/>
    </location>
</feature>
<dbReference type="EMBL" id="BMAW01002804">
    <property type="protein sequence ID" value="GFS80433.1"/>
    <property type="molecule type" value="Genomic_DNA"/>
</dbReference>
<proteinExistence type="predicted"/>
<feature type="compositionally biased region" description="Basic residues" evidence="1">
    <location>
        <begin position="432"/>
        <end position="452"/>
    </location>
</feature>